<evidence type="ECO:0000256" key="11">
    <source>
        <dbReference type="ARBA" id="ARBA00022777"/>
    </source>
</evidence>
<keyword evidence="15" id="KW-0675">Receptor</keyword>
<dbReference type="CDD" id="cd06899">
    <property type="entry name" value="lectin_legume_LecRK_Arcelin_ConA"/>
    <property type="match status" value="1"/>
</dbReference>
<dbReference type="EC" id="2.7.11.1" evidence="4"/>
<evidence type="ECO:0000256" key="10">
    <source>
        <dbReference type="ARBA" id="ARBA00022741"/>
    </source>
</evidence>
<keyword evidence="14 20" id="KW-0472">Membrane</keyword>
<keyword evidence="9" id="KW-0430">Lectin</keyword>
<dbReference type="Pfam" id="PF00139">
    <property type="entry name" value="Lectin_legB"/>
    <property type="match status" value="1"/>
</dbReference>
<dbReference type="PROSITE" id="PS50011">
    <property type="entry name" value="PROTEIN_KINASE_DOM"/>
    <property type="match status" value="1"/>
</dbReference>
<comment type="catalytic activity">
    <reaction evidence="17">
        <text>L-threonyl-[protein] + ATP = O-phospho-L-threonyl-[protein] + ADP + H(+)</text>
        <dbReference type="Rhea" id="RHEA:46608"/>
        <dbReference type="Rhea" id="RHEA-COMP:11060"/>
        <dbReference type="Rhea" id="RHEA-COMP:11605"/>
        <dbReference type="ChEBI" id="CHEBI:15378"/>
        <dbReference type="ChEBI" id="CHEBI:30013"/>
        <dbReference type="ChEBI" id="CHEBI:30616"/>
        <dbReference type="ChEBI" id="CHEBI:61977"/>
        <dbReference type="ChEBI" id="CHEBI:456216"/>
        <dbReference type="EC" id="2.7.11.1"/>
    </reaction>
</comment>
<dbReference type="InterPro" id="IPR001220">
    <property type="entry name" value="Legume_lectin_dom"/>
</dbReference>
<dbReference type="InterPro" id="IPR017441">
    <property type="entry name" value="Protein_kinase_ATP_BS"/>
</dbReference>
<dbReference type="FunFam" id="3.90.550.50:FF:000006">
    <property type="entry name" value="Fringe-related protein-like"/>
    <property type="match status" value="1"/>
</dbReference>
<keyword evidence="8" id="KW-0732">Signal</keyword>
<evidence type="ECO:0000256" key="9">
    <source>
        <dbReference type="ARBA" id="ARBA00022734"/>
    </source>
</evidence>
<keyword evidence="10 19" id="KW-0547">Nucleotide-binding</keyword>
<keyword evidence="16" id="KW-0325">Glycoprotein</keyword>
<dbReference type="FunFam" id="3.30.200.20:FF:000112">
    <property type="entry name" value="Lectin-domain containing receptor kinase A4.3"/>
    <property type="match status" value="1"/>
</dbReference>
<keyword evidence="12 19" id="KW-0067">ATP-binding</keyword>
<name>A0A8S9I7K4_BRACR</name>
<evidence type="ECO:0000256" key="5">
    <source>
        <dbReference type="ARBA" id="ARBA00022527"/>
    </source>
</evidence>
<evidence type="ECO:0000256" key="7">
    <source>
        <dbReference type="ARBA" id="ARBA00022692"/>
    </source>
</evidence>
<feature type="transmembrane region" description="Helical" evidence="20">
    <location>
        <begin position="29"/>
        <end position="52"/>
    </location>
</feature>
<keyword evidence="11" id="KW-0418">Kinase</keyword>
<dbReference type="PROSITE" id="PS00108">
    <property type="entry name" value="PROTEIN_KINASE_ST"/>
    <property type="match status" value="1"/>
</dbReference>
<evidence type="ECO:0000256" key="15">
    <source>
        <dbReference type="ARBA" id="ARBA00023170"/>
    </source>
</evidence>
<evidence type="ECO:0000313" key="22">
    <source>
        <dbReference type="EMBL" id="KAF2565362.1"/>
    </source>
</evidence>
<dbReference type="GO" id="GO:0005524">
    <property type="term" value="F:ATP binding"/>
    <property type="evidence" value="ECO:0007669"/>
    <property type="project" value="UniProtKB-UniRule"/>
</dbReference>
<keyword evidence="7 20" id="KW-0812">Transmembrane</keyword>
<evidence type="ECO:0000256" key="8">
    <source>
        <dbReference type="ARBA" id="ARBA00022729"/>
    </source>
</evidence>
<evidence type="ECO:0000256" key="12">
    <source>
        <dbReference type="ARBA" id="ARBA00022840"/>
    </source>
</evidence>
<comment type="similarity">
    <text evidence="2">In the N-terminal section; belongs to the leguminous lectin family.</text>
</comment>
<evidence type="ECO:0000256" key="3">
    <source>
        <dbReference type="ARBA" id="ARBA00010217"/>
    </source>
</evidence>
<evidence type="ECO:0000259" key="21">
    <source>
        <dbReference type="PROSITE" id="PS50011"/>
    </source>
</evidence>
<keyword evidence="6" id="KW-0808">Transferase</keyword>
<dbReference type="InterPro" id="IPR013320">
    <property type="entry name" value="ConA-like_dom_sf"/>
</dbReference>
<dbReference type="PANTHER" id="PTHR27007">
    <property type="match status" value="1"/>
</dbReference>
<dbReference type="GO" id="GO:0016020">
    <property type="term" value="C:membrane"/>
    <property type="evidence" value="ECO:0007669"/>
    <property type="project" value="UniProtKB-SubCell"/>
</dbReference>
<dbReference type="AlphaFoldDB" id="A0A8S9I7K4"/>
<evidence type="ECO:0000256" key="6">
    <source>
        <dbReference type="ARBA" id="ARBA00022679"/>
    </source>
</evidence>
<dbReference type="PROSITE" id="PS00107">
    <property type="entry name" value="PROTEIN_KINASE_ATP"/>
    <property type="match status" value="1"/>
</dbReference>
<sequence>MAIFDPFKLRHKPPSIFPTTVKTGHVFSVVAKFFFTICTLISVAMIFSYIIFSGCSDYQRIADHRRFGRDNVISTTNSSSSAIGQKNQSSEATDISHIFFGIGGSIQTWRERSRYTELWWRPNDTRGFVWLDEEPPLNMTWLPTYPPYKVSEDTSRFNYTCWYGTRSAIRMARIIKESFELGLTNVRWFVMGDDDTVFFVDNLITVLSKYDHNQMYYIGGNSESVEQAIVHSYAMAYGGGGIAISYPLAVELVKILDGCIDRYASLYGSDQKIEACISGIGVPLTKELGFHQYIGLFNILNNGNDTNHVFAVELDTIRSTEFNDTDDNHVGIDINSLHSEKAAYAGWWDEKGEYKNLSLISRKPMQVWVDYDDRSHKIDVRMAPFNEDKPRRVLVSAVKDLSNVLLPDMYVGFSSATGSVLSEHYILGWSFGVNMDAPSLSLSRLPKLPRFVPRKIPDFFKIGMPLISLFLIFSVIFLVCFIVRRRKKFAEEHEEWEKEFGKNRFRYKDLYYATKGFKEKDLLGSGGFGSVYKGVMPGTKLEIAVKKVSHESRQGMKQFVAEIVSIGRMSHRNLVPLLGYCRRKGELLLVYDFMPNGSLDRYLYNKPEVTLNWKQRINVILGVASGLFYLHEEWEQVVIHRDVKASNVLLDGELNGRLGDFGLARLYDHGSDPQTTHVVGTLGYLAPEHTRTGRATTATDVFAFGAFLLEVGCGRRPIEIQHETDETFLLVDWVFGLWNKGNILDSVDPNMGSEYDQKEVEMVLKLGLLCSHPDPRARP</sequence>
<evidence type="ECO:0000256" key="17">
    <source>
        <dbReference type="ARBA" id="ARBA00047899"/>
    </source>
</evidence>
<evidence type="ECO:0000256" key="16">
    <source>
        <dbReference type="ARBA" id="ARBA00023180"/>
    </source>
</evidence>
<evidence type="ECO:0000256" key="2">
    <source>
        <dbReference type="ARBA" id="ARBA00008536"/>
    </source>
</evidence>
<comment type="catalytic activity">
    <reaction evidence="18">
        <text>L-seryl-[protein] + ATP = O-phospho-L-seryl-[protein] + ADP + H(+)</text>
        <dbReference type="Rhea" id="RHEA:17989"/>
        <dbReference type="Rhea" id="RHEA-COMP:9863"/>
        <dbReference type="Rhea" id="RHEA-COMP:11604"/>
        <dbReference type="ChEBI" id="CHEBI:15378"/>
        <dbReference type="ChEBI" id="CHEBI:29999"/>
        <dbReference type="ChEBI" id="CHEBI:30616"/>
        <dbReference type="ChEBI" id="CHEBI:83421"/>
        <dbReference type="ChEBI" id="CHEBI:456216"/>
        <dbReference type="EC" id="2.7.11.1"/>
    </reaction>
</comment>
<dbReference type="SUPFAM" id="SSF56112">
    <property type="entry name" value="Protein kinase-like (PK-like)"/>
    <property type="match status" value="1"/>
</dbReference>
<dbReference type="FunFam" id="1.10.510.10:FF:000108">
    <property type="entry name" value="L-type lectin-domain containing receptor kinase S.4"/>
    <property type="match status" value="1"/>
</dbReference>
<dbReference type="Proteomes" id="UP000712281">
    <property type="component" value="Unassembled WGS sequence"/>
</dbReference>
<dbReference type="GO" id="GO:0030246">
    <property type="term" value="F:carbohydrate binding"/>
    <property type="evidence" value="ECO:0007669"/>
    <property type="project" value="UniProtKB-KW"/>
</dbReference>
<evidence type="ECO:0000256" key="1">
    <source>
        <dbReference type="ARBA" id="ARBA00004479"/>
    </source>
</evidence>
<comment type="caution">
    <text evidence="22">The sequence shown here is derived from an EMBL/GenBank/DDBJ whole genome shotgun (WGS) entry which is preliminary data.</text>
</comment>
<dbReference type="SUPFAM" id="SSF49899">
    <property type="entry name" value="Concanavalin A-like lectins/glucanases"/>
    <property type="match status" value="1"/>
</dbReference>
<dbReference type="InterPro" id="IPR008271">
    <property type="entry name" value="Ser/Thr_kinase_AS"/>
</dbReference>
<gene>
    <name evidence="22" type="ORF">F2Q68_00024241</name>
</gene>
<dbReference type="SMART" id="SM00220">
    <property type="entry name" value="S_TKc"/>
    <property type="match status" value="1"/>
</dbReference>
<dbReference type="Gene3D" id="3.30.200.20">
    <property type="entry name" value="Phosphorylase Kinase, domain 1"/>
    <property type="match status" value="1"/>
</dbReference>
<dbReference type="EMBL" id="QGKW02001911">
    <property type="protein sequence ID" value="KAF2565362.1"/>
    <property type="molecule type" value="Genomic_DNA"/>
</dbReference>
<comment type="similarity">
    <text evidence="3">In the C-terminal section; belongs to the protein kinase superfamily. Ser/Thr protein kinase family.</text>
</comment>
<evidence type="ECO:0000256" key="19">
    <source>
        <dbReference type="PROSITE-ProRule" id="PRU10141"/>
    </source>
</evidence>
<evidence type="ECO:0000256" key="13">
    <source>
        <dbReference type="ARBA" id="ARBA00022989"/>
    </source>
</evidence>
<dbReference type="Pfam" id="PF00069">
    <property type="entry name" value="Pkinase"/>
    <property type="match status" value="1"/>
</dbReference>
<evidence type="ECO:0000256" key="18">
    <source>
        <dbReference type="ARBA" id="ARBA00048679"/>
    </source>
</evidence>
<evidence type="ECO:0000256" key="4">
    <source>
        <dbReference type="ARBA" id="ARBA00012513"/>
    </source>
</evidence>
<evidence type="ECO:0000256" key="20">
    <source>
        <dbReference type="SAM" id="Phobius"/>
    </source>
</evidence>
<proteinExistence type="inferred from homology"/>
<comment type="subcellular location">
    <subcellularLocation>
        <location evidence="1">Membrane</location>
        <topology evidence="1">Single-pass type I membrane protein</topology>
    </subcellularLocation>
</comment>
<dbReference type="InterPro" id="IPR050528">
    <property type="entry name" value="L-type_Lectin-RKs"/>
</dbReference>
<evidence type="ECO:0000313" key="23">
    <source>
        <dbReference type="Proteomes" id="UP000712281"/>
    </source>
</evidence>
<feature type="domain" description="Protein kinase" evidence="21">
    <location>
        <begin position="517"/>
        <end position="779"/>
    </location>
</feature>
<reference evidence="22" key="1">
    <citation type="submission" date="2019-12" db="EMBL/GenBank/DDBJ databases">
        <title>Genome sequencing and annotation of Brassica cretica.</title>
        <authorList>
            <person name="Studholme D.J."/>
            <person name="Sarris P.F."/>
        </authorList>
    </citation>
    <scope>NUCLEOTIDE SEQUENCE</scope>
    <source>
        <strain evidence="22">PFS-001/15</strain>
        <tissue evidence="22">Leaf</tissue>
    </source>
</reference>
<dbReference type="Gene3D" id="2.60.120.200">
    <property type="match status" value="1"/>
</dbReference>
<protein>
    <recommendedName>
        <fullName evidence="4">non-specific serine/threonine protein kinase</fullName>
        <ecNumber evidence="4">2.7.11.1</ecNumber>
    </recommendedName>
</protein>
<feature type="transmembrane region" description="Helical" evidence="20">
    <location>
        <begin position="462"/>
        <end position="483"/>
    </location>
</feature>
<dbReference type="InterPro" id="IPR011009">
    <property type="entry name" value="Kinase-like_dom_sf"/>
</dbReference>
<dbReference type="Gene3D" id="1.10.510.10">
    <property type="entry name" value="Transferase(Phosphotransferase) domain 1"/>
    <property type="match status" value="1"/>
</dbReference>
<organism evidence="22 23">
    <name type="scientific">Brassica cretica</name>
    <name type="common">Mustard</name>
    <dbReference type="NCBI Taxonomy" id="69181"/>
    <lineage>
        <taxon>Eukaryota</taxon>
        <taxon>Viridiplantae</taxon>
        <taxon>Streptophyta</taxon>
        <taxon>Embryophyta</taxon>
        <taxon>Tracheophyta</taxon>
        <taxon>Spermatophyta</taxon>
        <taxon>Magnoliopsida</taxon>
        <taxon>eudicotyledons</taxon>
        <taxon>Gunneridae</taxon>
        <taxon>Pentapetalae</taxon>
        <taxon>rosids</taxon>
        <taxon>malvids</taxon>
        <taxon>Brassicales</taxon>
        <taxon>Brassicaceae</taxon>
        <taxon>Brassiceae</taxon>
        <taxon>Brassica</taxon>
    </lineage>
</organism>
<dbReference type="InterPro" id="IPR000719">
    <property type="entry name" value="Prot_kinase_dom"/>
</dbReference>
<feature type="binding site" evidence="19">
    <location>
        <position position="547"/>
    </location>
    <ligand>
        <name>ATP</name>
        <dbReference type="ChEBI" id="CHEBI:30616"/>
    </ligand>
</feature>
<accession>A0A8S9I7K4</accession>
<keyword evidence="5" id="KW-0723">Serine/threonine-protein kinase</keyword>
<keyword evidence="13 20" id="KW-1133">Transmembrane helix</keyword>
<evidence type="ECO:0000256" key="14">
    <source>
        <dbReference type="ARBA" id="ARBA00023136"/>
    </source>
</evidence>
<dbReference type="GO" id="GO:0004674">
    <property type="term" value="F:protein serine/threonine kinase activity"/>
    <property type="evidence" value="ECO:0007669"/>
    <property type="project" value="UniProtKB-KW"/>
</dbReference>
<feature type="non-terminal residue" evidence="22">
    <location>
        <position position="779"/>
    </location>
</feature>